<dbReference type="RefSeq" id="WP_305108815.1">
    <property type="nucleotide sequence ID" value="NZ_JAUTWS010000143.1"/>
</dbReference>
<feature type="domain" description="HAMP" evidence="10">
    <location>
        <begin position="324"/>
        <end position="377"/>
    </location>
</feature>
<evidence type="ECO:0000256" key="7">
    <source>
        <dbReference type="SAM" id="Phobius"/>
    </source>
</evidence>
<evidence type="ECO:0000256" key="6">
    <source>
        <dbReference type="SAM" id="MobiDB-lite"/>
    </source>
</evidence>
<dbReference type="Pfam" id="PF07238">
    <property type="entry name" value="PilZ"/>
    <property type="match status" value="1"/>
</dbReference>
<gene>
    <name evidence="12" type="ORF">Q7A36_37040</name>
</gene>
<evidence type="ECO:0000256" key="3">
    <source>
        <dbReference type="ARBA" id="ARBA00023224"/>
    </source>
</evidence>
<dbReference type="PROSITE" id="PS50885">
    <property type="entry name" value="HAMP"/>
    <property type="match status" value="1"/>
</dbReference>
<feature type="domain" description="T-SNARE coiled-coil homology" evidence="9">
    <location>
        <begin position="569"/>
        <end position="631"/>
    </location>
</feature>
<dbReference type="EMBL" id="JAUTWS010000143">
    <property type="protein sequence ID" value="MDO9713969.1"/>
    <property type="molecule type" value="Genomic_DNA"/>
</dbReference>
<dbReference type="InterPro" id="IPR003660">
    <property type="entry name" value="HAMP_dom"/>
</dbReference>
<feature type="domain" description="Methyl-accepting transducer" evidence="8">
    <location>
        <begin position="417"/>
        <end position="639"/>
    </location>
</feature>
<feature type="region of interest" description="Disordered" evidence="6">
    <location>
        <begin position="429"/>
        <end position="448"/>
    </location>
</feature>
<keyword evidence="2" id="KW-0997">Cell inner membrane</keyword>
<dbReference type="InterPro" id="IPR009875">
    <property type="entry name" value="PilZ_domain"/>
</dbReference>
<dbReference type="CDD" id="cd06225">
    <property type="entry name" value="HAMP"/>
    <property type="match status" value="1"/>
</dbReference>
<evidence type="ECO:0000256" key="4">
    <source>
        <dbReference type="ARBA" id="ARBA00029447"/>
    </source>
</evidence>
<evidence type="ECO:0000256" key="2">
    <source>
        <dbReference type="ARBA" id="ARBA00022519"/>
    </source>
</evidence>
<evidence type="ECO:0000256" key="5">
    <source>
        <dbReference type="PROSITE-ProRule" id="PRU00284"/>
    </source>
</evidence>
<proteinExistence type="inferred from homology"/>
<comment type="caution">
    <text evidence="12">The sequence shown here is derived from an EMBL/GenBank/DDBJ whole genome shotgun (WGS) entry which is preliminary data.</text>
</comment>
<dbReference type="Gene3D" id="6.10.340.10">
    <property type="match status" value="1"/>
</dbReference>
<dbReference type="SMART" id="SM01358">
    <property type="entry name" value="HBM"/>
    <property type="match status" value="1"/>
</dbReference>
<dbReference type="SMART" id="SM00304">
    <property type="entry name" value="HAMP"/>
    <property type="match status" value="1"/>
</dbReference>
<dbReference type="PANTHER" id="PTHR32089">
    <property type="entry name" value="METHYL-ACCEPTING CHEMOTAXIS PROTEIN MCPB"/>
    <property type="match status" value="1"/>
</dbReference>
<dbReference type="Pfam" id="PF00672">
    <property type="entry name" value="HAMP"/>
    <property type="match status" value="1"/>
</dbReference>
<evidence type="ECO:0000313" key="13">
    <source>
        <dbReference type="Proteomes" id="UP001243009"/>
    </source>
</evidence>
<dbReference type="SMART" id="SM00283">
    <property type="entry name" value="MA"/>
    <property type="match status" value="1"/>
</dbReference>
<evidence type="ECO:0000259" key="11">
    <source>
        <dbReference type="PROSITE" id="PS51753"/>
    </source>
</evidence>
<dbReference type="Gene3D" id="1.10.287.950">
    <property type="entry name" value="Methyl-accepting chemotaxis protein"/>
    <property type="match status" value="1"/>
</dbReference>
<evidence type="ECO:0000259" key="10">
    <source>
        <dbReference type="PROSITE" id="PS50885"/>
    </source>
</evidence>
<accession>A0ABT9ECY5</accession>
<evidence type="ECO:0000256" key="1">
    <source>
        <dbReference type="ARBA" id="ARBA00004429"/>
    </source>
</evidence>
<evidence type="ECO:0000313" key="12">
    <source>
        <dbReference type="EMBL" id="MDO9713969.1"/>
    </source>
</evidence>
<comment type="similarity">
    <text evidence="4">Belongs to the methyl-accepting chemotaxis (MCP) protein family.</text>
</comment>
<dbReference type="PROSITE" id="PS50111">
    <property type="entry name" value="CHEMOTAXIS_TRANSDUC_2"/>
    <property type="match status" value="1"/>
</dbReference>
<keyword evidence="3 5" id="KW-0807">Transducer</keyword>
<dbReference type="Pfam" id="PF00015">
    <property type="entry name" value="MCPsignal"/>
    <property type="match status" value="1"/>
</dbReference>
<keyword evidence="7" id="KW-1133">Transmembrane helix</keyword>
<feature type="domain" description="HBM" evidence="11">
    <location>
        <begin position="51"/>
        <end position="290"/>
    </location>
</feature>
<dbReference type="PANTHER" id="PTHR32089:SF112">
    <property type="entry name" value="LYSOZYME-LIKE PROTEIN-RELATED"/>
    <property type="match status" value="1"/>
</dbReference>
<dbReference type="InterPro" id="IPR032255">
    <property type="entry name" value="HBM"/>
</dbReference>
<feature type="transmembrane region" description="Helical" evidence="7">
    <location>
        <begin position="302"/>
        <end position="323"/>
    </location>
</feature>
<feature type="compositionally biased region" description="Basic and acidic residues" evidence="6">
    <location>
        <begin position="429"/>
        <end position="439"/>
    </location>
</feature>
<protein>
    <submittedName>
        <fullName evidence="12">Methyl-accepting chemotaxis protein</fullName>
    </submittedName>
</protein>
<dbReference type="Proteomes" id="UP001243009">
    <property type="component" value="Unassembled WGS sequence"/>
</dbReference>
<organism evidence="12 13">
    <name type="scientific">Paracraurococcus lichenis</name>
    <dbReference type="NCBI Taxonomy" id="3064888"/>
    <lineage>
        <taxon>Bacteria</taxon>
        <taxon>Pseudomonadati</taxon>
        <taxon>Pseudomonadota</taxon>
        <taxon>Alphaproteobacteria</taxon>
        <taxon>Acetobacterales</taxon>
        <taxon>Roseomonadaceae</taxon>
        <taxon>Paracraurococcus</taxon>
    </lineage>
</organism>
<dbReference type="PROSITE" id="PS50192">
    <property type="entry name" value="T_SNARE"/>
    <property type="match status" value="1"/>
</dbReference>
<comment type="subcellular location">
    <subcellularLocation>
        <location evidence="1">Cell inner membrane</location>
        <topology evidence="1">Multi-pass membrane protein</topology>
    </subcellularLocation>
</comment>
<sequence length="784" mass="82074">MRTFDPGAARLGIRGRILAGFSLPLLLLAAVGGLGVLSLGQVGQAFQAFSHGVQISALVSEVESNFISLRRHVREFGLTSQPADAAASELTGRIEAGLDRLIAGTRQEERQAALREMRDHFLRYREGIDRTRVLRTEQDRLMRTGMDRHGPQILAALDNLAEALDAAEDHATAITAHQAIEAALLARLNANKVLGRHEESAATAANQALERLRQSLDALDPATRGTDRHGLVAAAAGDAAAYAAAFTQAGAKAAELDRLLNRDMREAGERLSTAATALRERTSREREAEQAAAEAVICRNELWLGGLACAGIITGILLAWLIGRGIARPVTDMAGAMRDLAGGTLDVAIPALVRRDEVGEMAAALRVFRDTAAETRRLEAAAAAQREAREHRQAAMSQHTQEFGVSIASVMARLTQSAEAMREAAARMTDDVGETERQARGTATGAEASSRNLATVAAAVEELTASSGEIAQQVTHAAAAARTAVSCTRSTDAKVRGLTEAAGRIGEVVGLISDIAAQTNLLALNATIEAARAGEAGKGFAVVAAEVKLLASQTARATQEVAQQVEAIRGATTEAAEAVQAVNEAIGRVDEVAAAIAAAVEEQGAATREIAGNVQTVASTTEAATQAMQQVAESARGGEETSRTVSRSAEEIGEVAGRLRREVDHFVTLLAGGDGENRRMYERIPGAGLRAQLMIEGRDRGTAALRDISRGGVALSLGGCGAVGDEATLLLPEAGGPVPARIVRVDRDAIALVFHHDEAVLSRIDRTLAAAQTAAQTAAQSRAA</sequence>
<reference evidence="12 13" key="1">
    <citation type="submission" date="2023-08" db="EMBL/GenBank/DDBJ databases">
        <title>The draft genome sequence of Paracraurococcus sp. LOR1-02.</title>
        <authorList>
            <person name="Kingkaew E."/>
            <person name="Tanasupawat S."/>
        </authorList>
    </citation>
    <scope>NUCLEOTIDE SEQUENCE [LARGE SCALE GENOMIC DNA]</scope>
    <source>
        <strain evidence="12 13">LOR1-02</strain>
    </source>
</reference>
<name>A0ABT9ECY5_9PROT</name>
<keyword evidence="7" id="KW-0812">Transmembrane</keyword>
<dbReference type="InterPro" id="IPR004089">
    <property type="entry name" value="MCPsignal_dom"/>
</dbReference>
<evidence type="ECO:0000259" key="9">
    <source>
        <dbReference type="PROSITE" id="PS50192"/>
    </source>
</evidence>
<dbReference type="PROSITE" id="PS51753">
    <property type="entry name" value="HBM"/>
    <property type="match status" value="1"/>
</dbReference>
<evidence type="ECO:0000259" key="8">
    <source>
        <dbReference type="PROSITE" id="PS50111"/>
    </source>
</evidence>
<dbReference type="SUPFAM" id="SSF58104">
    <property type="entry name" value="Methyl-accepting chemotaxis protein (MCP) signaling domain"/>
    <property type="match status" value="1"/>
</dbReference>
<keyword evidence="2" id="KW-1003">Cell membrane</keyword>
<keyword evidence="13" id="KW-1185">Reference proteome</keyword>
<keyword evidence="7" id="KW-0472">Membrane</keyword>
<dbReference type="InterPro" id="IPR000727">
    <property type="entry name" value="T_SNARE_dom"/>
</dbReference>